<dbReference type="EMBL" id="JAAEDM010000003">
    <property type="protein sequence ID" value="MBR0669982.1"/>
    <property type="molecule type" value="Genomic_DNA"/>
</dbReference>
<name>A0A9X9WS53_9PROT</name>
<proteinExistence type="predicted"/>
<dbReference type="SUPFAM" id="SSF51120">
    <property type="entry name" value="beta-Roll"/>
    <property type="match status" value="2"/>
</dbReference>
<dbReference type="Pfam" id="PF00353">
    <property type="entry name" value="HemolysinCabind"/>
    <property type="match status" value="3"/>
</dbReference>
<keyword evidence="2" id="KW-1185">Reference proteome</keyword>
<dbReference type="RefSeq" id="WP_408904296.1">
    <property type="nucleotide sequence ID" value="NZ_JAAEDM010000003.1"/>
</dbReference>
<protein>
    <recommendedName>
        <fullName evidence="3">Calcium-binding protein</fullName>
    </recommendedName>
</protein>
<dbReference type="PRINTS" id="PR00313">
    <property type="entry name" value="CABNDNGRPT"/>
</dbReference>
<evidence type="ECO:0000313" key="2">
    <source>
        <dbReference type="Proteomes" id="UP001138751"/>
    </source>
</evidence>
<dbReference type="PROSITE" id="PS00330">
    <property type="entry name" value="HEMOLYSIN_CALCIUM"/>
    <property type="match status" value="1"/>
</dbReference>
<dbReference type="AlphaFoldDB" id="A0A9X9WS53"/>
<gene>
    <name evidence="1" type="ORF">GXW76_02245</name>
</gene>
<reference evidence="1" key="2">
    <citation type="journal article" date="2021" name="Syst. Appl. Microbiol.">
        <title>Roseomonas hellenica sp. nov., isolated from roots of wild-growing Alkanna tinctoria.</title>
        <authorList>
            <person name="Rat A."/>
            <person name="Naranjo H.D."/>
            <person name="Lebbe L."/>
            <person name="Cnockaert M."/>
            <person name="Krigas N."/>
            <person name="Grigoriadou K."/>
            <person name="Maloupa E."/>
            <person name="Willems A."/>
        </authorList>
    </citation>
    <scope>NUCLEOTIDE SEQUENCE</scope>
    <source>
        <strain evidence="1">LMG 31231</strain>
    </source>
</reference>
<feature type="non-terminal residue" evidence="1">
    <location>
        <position position="922"/>
    </location>
</feature>
<dbReference type="InterPro" id="IPR001343">
    <property type="entry name" value="Hemolysn_Ca-bd"/>
</dbReference>
<organism evidence="1 2">
    <name type="scientific">Neoroseomonas soli</name>
    <dbReference type="NCBI Taxonomy" id="1081025"/>
    <lineage>
        <taxon>Bacteria</taxon>
        <taxon>Pseudomonadati</taxon>
        <taxon>Pseudomonadota</taxon>
        <taxon>Alphaproteobacteria</taxon>
        <taxon>Acetobacterales</taxon>
        <taxon>Acetobacteraceae</taxon>
        <taxon>Neoroseomonas</taxon>
    </lineage>
</organism>
<dbReference type="GO" id="GO:0005509">
    <property type="term" value="F:calcium ion binding"/>
    <property type="evidence" value="ECO:0007669"/>
    <property type="project" value="InterPro"/>
</dbReference>
<dbReference type="Gene3D" id="2.150.10.10">
    <property type="entry name" value="Serralysin-like metalloprotease, C-terminal"/>
    <property type="match status" value="1"/>
</dbReference>
<sequence length="922" mass="94668">MSGAGILTASGFRIGATADEVVDIARSALGDAWAVDGCAAFVWGVTNLVGLPFFDVRDMTFGGDPFTPKDDFYVVPHSPGLFSGTDNVGGDGWLAVSSAPNVTSLLSVLQPGDVVRVYAAGNTGEDTEFAGGYGAHSFIVTSVTATDVTVVDNWSNGQITEHSWQNIVDAFAPAGSFGSVFVSRIDDDYVAANMPATLRGFGDGDWSGIAPSSSTEPSPIIGAGTIRFEALGIQTLPGFTFSDTFLEHDGTWNESFDLGGDWAGFDFDLFGAYNGAFFYEVAFGGGATDIAYEIQVAPSISSLVTAGGSITIDTSDWRIADSVMSVTGPASGDIDLGYEFSYTLGATNMSGTLGSLDFTIDDLGLDSGGTQRRDLINDGFGGSIGGYLSYGVSTWESFQGLGRASTSQDLDMSAVADADPFLTLTGDIDKALGTLFPSLKPLSGLKLSALGGAAELSIGLIDLAAEFGLGLRQRVRFDAGDIGVTIVSSTGQTVNGILGDQFAFAAPASGIGDITFDISYSLSGTLEVAYDLVVDGALSYALGAASASIGGIIDVGVPPFLSGDLISGDLFAFQIATMSIPVTNFAVAEGQLSSRYDQNFVVGDPTTATPQPTSPATSELIVGDATMGVLNGTTGNDSIVGTVRSVEVNGLSGDDIIITGSGFDTIYGGGGNDVIDVGSGLNAGYTGAGDSAFGGAGDDWIKITSPGSATYPNWQYAFVDGGEGFDRLSLSLSNDLDPGRVRLGGYAGGSVGREVKASSSFEDIRAFAEYAGPEKYLITWSPDAVNDGWYGAVRVTGIEEFHLTGSDQNNDLLVLAGNGGAALGRGGEQDALYADWRAQTTGITWNLRVNNEDTKRLANGVTVQGIERVLLQLGSGDDVITSGNLNDVIYGGGGNDVIDVGSGLNAGYTGAGDSAFGGAGDD</sequence>
<evidence type="ECO:0000313" key="1">
    <source>
        <dbReference type="EMBL" id="MBR0669982.1"/>
    </source>
</evidence>
<reference evidence="1" key="1">
    <citation type="submission" date="2020-01" db="EMBL/GenBank/DDBJ databases">
        <authorList>
            <person name="Rat A."/>
        </authorList>
    </citation>
    <scope>NUCLEOTIDE SEQUENCE</scope>
    <source>
        <strain evidence="1">LMG 31231</strain>
    </source>
</reference>
<comment type="caution">
    <text evidence="1">The sequence shown here is derived from an EMBL/GenBank/DDBJ whole genome shotgun (WGS) entry which is preliminary data.</text>
</comment>
<dbReference type="InterPro" id="IPR011049">
    <property type="entry name" value="Serralysin-like_metalloprot_C"/>
</dbReference>
<dbReference type="Proteomes" id="UP001138751">
    <property type="component" value="Unassembled WGS sequence"/>
</dbReference>
<accession>A0A9X9WS53</accession>
<dbReference type="InterPro" id="IPR018511">
    <property type="entry name" value="Hemolysin-typ_Ca-bd_CS"/>
</dbReference>
<evidence type="ECO:0008006" key="3">
    <source>
        <dbReference type="Google" id="ProtNLM"/>
    </source>
</evidence>